<feature type="compositionally biased region" description="Basic and acidic residues" evidence="1">
    <location>
        <begin position="1"/>
        <end position="16"/>
    </location>
</feature>
<keyword evidence="4" id="KW-1185">Reference proteome</keyword>
<dbReference type="InterPro" id="IPR014729">
    <property type="entry name" value="Rossmann-like_a/b/a_fold"/>
</dbReference>
<evidence type="ECO:0000313" key="4">
    <source>
        <dbReference type="Proteomes" id="UP001055868"/>
    </source>
</evidence>
<dbReference type="CDD" id="cd00293">
    <property type="entry name" value="USP-like"/>
    <property type="match status" value="1"/>
</dbReference>
<feature type="domain" description="UspA" evidence="2">
    <location>
        <begin position="24"/>
        <end position="175"/>
    </location>
</feature>
<dbReference type="EMBL" id="CP097218">
    <property type="protein sequence ID" value="UQN28473.1"/>
    <property type="molecule type" value="Genomic_DNA"/>
</dbReference>
<dbReference type="Pfam" id="PF00582">
    <property type="entry name" value="Usp"/>
    <property type="match status" value="1"/>
</dbReference>
<name>A0ABY4N1P8_9MICO</name>
<proteinExistence type="predicted"/>
<protein>
    <submittedName>
        <fullName evidence="3">Universal stress protein</fullName>
    </submittedName>
</protein>
<reference evidence="3" key="1">
    <citation type="submission" date="2022-05" db="EMBL/GenBank/DDBJ databases">
        <title>Genomic analysis of Brachybacterium sp. CBA3104.</title>
        <authorList>
            <person name="Roh S.W."/>
            <person name="Kim Y.B."/>
            <person name="Kim Y."/>
        </authorList>
    </citation>
    <scope>NUCLEOTIDE SEQUENCE</scope>
    <source>
        <strain evidence="3">CBA3104</strain>
    </source>
</reference>
<evidence type="ECO:0000259" key="2">
    <source>
        <dbReference type="Pfam" id="PF00582"/>
    </source>
</evidence>
<dbReference type="SUPFAM" id="SSF52402">
    <property type="entry name" value="Adenine nucleotide alpha hydrolases-like"/>
    <property type="match status" value="1"/>
</dbReference>
<evidence type="ECO:0000256" key="1">
    <source>
        <dbReference type="SAM" id="MobiDB-lite"/>
    </source>
</evidence>
<dbReference type="Proteomes" id="UP001055868">
    <property type="component" value="Chromosome"/>
</dbReference>
<organism evidence="3 4">
    <name type="scientific">Brachybacterium kimchii</name>
    <dbReference type="NCBI Taxonomy" id="2942909"/>
    <lineage>
        <taxon>Bacteria</taxon>
        <taxon>Bacillati</taxon>
        <taxon>Actinomycetota</taxon>
        <taxon>Actinomycetes</taxon>
        <taxon>Micrococcales</taxon>
        <taxon>Dermabacteraceae</taxon>
        <taxon>Brachybacterium</taxon>
    </lineage>
</organism>
<dbReference type="Gene3D" id="3.40.50.620">
    <property type="entry name" value="HUPs"/>
    <property type="match status" value="1"/>
</dbReference>
<sequence length="188" mass="19508">MSTEENTSRNADRDPEGTTAEALPIVVGVSRSSGSPAALRWALEESRVRGVPMVALRAYRVPGTAAGSVRPMPSRVADSDDPLRTAALDALRADVRSALGSTVDGAGGSDATAGVDQMGGVELRAVRGARARVLLEASDAASLLVVDAPRRREIRTGPTFAAQLVQRARCPVVIMPGPVRGAAQSQVE</sequence>
<gene>
    <name evidence="3" type="ORF">M4486_12595</name>
</gene>
<feature type="region of interest" description="Disordered" evidence="1">
    <location>
        <begin position="1"/>
        <end position="23"/>
    </location>
</feature>
<accession>A0ABY4N1P8</accession>
<dbReference type="InterPro" id="IPR006016">
    <property type="entry name" value="UspA"/>
</dbReference>
<evidence type="ECO:0000313" key="3">
    <source>
        <dbReference type="EMBL" id="UQN28473.1"/>
    </source>
</evidence>
<dbReference type="RefSeq" id="WP_249477568.1">
    <property type="nucleotide sequence ID" value="NZ_CP097218.1"/>
</dbReference>